<accession>A0A916ZZJ3</accession>
<keyword evidence="3" id="KW-1185">Reference proteome</keyword>
<evidence type="ECO:0000313" key="3">
    <source>
        <dbReference type="Proteomes" id="UP000599688"/>
    </source>
</evidence>
<dbReference type="RefSeq" id="WP_188406630.1">
    <property type="nucleotide sequence ID" value="NZ_BMGL01000010.1"/>
</dbReference>
<evidence type="ECO:0000256" key="1">
    <source>
        <dbReference type="SAM" id="SignalP"/>
    </source>
</evidence>
<dbReference type="Proteomes" id="UP000599688">
    <property type="component" value="Unassembled WGS sequence"/>
</dbReference>
<feature type="chain" id="PRO_5037655264" evidence="1">
    <location>
        <begin position="22"/>
        <end position="207"/>
    </location>
</feature>
<name>A0A916ZZJ3_9FLAO</name>
<reference evidence="2 3" key="1">
    <citation type="journal article" date="2014" name="Int. J. Syst. Evol. Microbiol.">
        <title>Complete genome sequence of Corynebacterium casei LMG S-19264T (=DSM 44701T), isolated from a smear-ripened cheese.</title>
        <authorList>
            <consortium name="US DOE Joint Genome Institute (JGI-PGF)"/>
            <person name="Walter F."/>
            <person name="Albersmeier A."/>
            <person name="Kalinowski J."/>
            <person name="Ruckert C."/>
        </authorList>
    </citation>
    <scope>NUCLEOTIDE SEQUENCE [LARGE SCALE GENOMIC DNA]</scope>
    <source>
        <strain evidence="2 3">CGMCC 1.12925</strain>
    </source>
</reference>
<gene>
    <name evidence="2" type="ORF">GCM10010831_19220</name>
</gene>
<sequence length="207" mass="23619">MYKRILGLLIISMVLSHSVYSQDTQNEVDCTYDQVELGEDKHIAILRTDTKLIDSFTTFEIGRVIDFSLINYRGNIILNVEIYKDAREALSPICIGPGASFNLKLQNGENIMLSQVGAELCGNQLESAQEGFYNVKNRGSFLIKEDAFDKLKEVELISGNLKAGDNELYFIFKTEIYDDVNDRVNYPSFYFIDYLECVTHPQLIVEK</sequence>
<dbReference type="EMBL" id="BMGL01000010">
    <property type="protein sequence ID" value="GGE18166.1"/>
    <property type="molecule type" value="Genomic_DNA"/>
</dbReference>
<keyword evidence="1" id="KW-0732">Signal</keyword>
<feature type="signal peptide" evidence="1">
    <location>
        <begin position="1"/>
        <end position="21"/>
    </location>
</feature>
<protein>
    <submittedName>
        <fullName evidence="2">Uncharacterized protein</fullName>
    </submittedName>
</protein>
<proteinExistence type="predicted"/>
<comment type="caution">
    <text evidence="2">The sequence shown here is derived from an EMBL/GenBank/DDBJ whole genome shotgun (WGS) entry which is preliminary data.</text>
</comment>
<evidence type="ECO:0000313" key="2">
    <source>
        <dbReference type="EMBL" id="GGE18166.1"/>
    </source>
</evidence>
<dbReference type="AlphaFoldDB" id="A0A916ZZJ3"/>
<organism evidence="2 3">
    <name type="scientific">Psychroflexus salis</name>
    <dbReference type="NCBI Taxonomy" id="1526574"/>
    <lineage>
        <taxon>Bacteria</taxon>
        <taxon>Pseudomonadati</taxon>
        <taxon>Bacteroidota</taxon>
        <taxon>Flavobacteriia</taxon>
        <taxon>Flavobacteriales</taxon>
        <taxon>Flavobacteriaceae</taxon>
        <taxon>Psychroflexus</taxon>
    </lineage>
</organism>